<accession>A0A1I7Z6F7</accession>
<name>A0A1I7Z6F7_9BILA</name>
<proteinExistence type="predicted"/>
<dbReference type="Proteomes" id="UP000095287">
    <property type="component" value="Unplaced"/>
</dbReference>
<reference evidence="2" key="1">
    <citation type="submission" date="2016-11" db="UniProtKB">
        <authorList>
            <consortium name="WormBaseParasite"/>
        </authorList>
    </citation>
    <scope>IDENTIFICATION</scope>
</reference>
<keyword evidence="1" id="KW-1185">Reference proteome</keyword>
<dbReference type="AlphaFoldDB" id="A0A1I7Z6F7"/>
<organism evidence="1 2">
    <name type="scientific">Steinernema glaseri</name>
    <dbReference type="NCBI Taxonomy" id="37863"/>
    <lineage>
        <taxon>Eukaryota</taxon>
        <taxon>Metazoa</taxon>
        <taxon>Ecdysozoa</taxon>
        <taxon>Nematoda</taxon>
        <taxon>Chromadorea</taxon>
        <taxon>Rhabditida</taxon>
        <taxon>Tylenchina</taxon>
        <taxon>Panagrolaimomorpha</taxon>
        <taxon>Strongyloidoidea</taxon>
        <taxon>Steinernematidae</taxon>
        <taxon>Steinernema</taxon>
    </lineage>
</organism>
<evidence type="ECO:0000313" key="2">
    <source>
        <dbReference type="WBParaSite" id="L893_g23324.t1"/>
    </source>
</evidence>
<protein>
    <submittedName>
        <fullName evidence="2">FBA_2 domain-containing protein</fullName>
    </submittedName>
</protein>
<evidence type="ECO:0000313" key="1">
    <source>
        <dbReference type="Proteomes" id="UP000095287"/>
    </source>
</evidence>
<sequence>MGWVGFSLRTHLLCHTFRNDVQPLFKVTTTMDAVPLKFVDSVAELFDGQTLKQLTKEVIHPLWKSVIDVHHRNRVYFRMNLEWTEHGIKHAFFKDDHRDTRVSLETIRRNARFARIIEISDTPLRHFSWWKDIDPLGEAEAEKVLEKVAPQIDQSSYLFWFFDLPNSQKVVLAALFNKAYFSVVELSYCGQISYDFLEFQINNAPFLRSITLGERWPQSVLSLLAIFCLNGKPGTAPAVRLHRSSDLVIDRGYMENFLDCWKTNGMLHMYFLCPNEMVDEEGRRALMGKGVVTEYETGRLCSVLKHETEKSIAVCYPQNCEDYLLNFYTCECHLNPHNTVFERCQLGYYFPEFHNF</sequence>
<dbReference type="WBParaSite" id="L893_g23324.t1">
    <property type="protein sequence ID" value="L893_g23324.t1"/>
    <property type="gene ID" value="L893_g23324"/>
</dbReference>